<dbReference type="KEGG" id="qsa:O6P43_033497"/>
<dbReference type="PANTHER" id="PTHR14659">
    <property type="entry name" value="ALPHA- AND GAMMA-ADAPTIN-BINDING PROTEIN P34"/>
    <property type="match status" value="1"/>
</dbReference>
<dbReference type="AlphaFoldDB" id="A0AAD7KQ91"/>
<protein>
    <submittedName>
        <fullName evidence="1">Ras-related protein Rab-11A</fullName>
    </submittedName>
</protein>
<keyword evidence="2" id="KW-1185">Reference proteome</keyword>
<name>A0AAD7KQ91_QUISA</name>
<gene>
    <name evidence="1" type="ORF">O6P43_033497</name>
</gene>
<accession>A0AAD7KQ91</accession>
<feature type="non-terminal residue" evidence="1">
    <location>
        <position position="103"/>
    </location>
</feature>
<evidence type="ECO:0000313" key="2">
    <source>
        <dbReference type="Proteomes" id="UP001163823"/>
    </source>
</evidence>
<sequence length="103" mass="11398">MIGSSSVGKCTLLSRLLSIDFEDASDSSSEVVVHGDVDHGSFSPNRLLKIFSRHFCVGMNRWTINSKYYTADVSVWMAHLHDGFSIGTLPIFNQLAALVMVFD</sequence>
<dbReference type="PANTHER" id="PTHR14659:SF1">
    <property type="entry name" value="ALPHA- AND GAMMA-ADAPTIN-BINDING PROTEIN P34"/>
    <property type="match status" value="1"/>
</dbReference>
<proteinExistence type="predicted"/>
<reference evidence="1" key="1">
    <citation type="journal article" date="2023" name="Science">
        <title>Elucidation of the pathway for biosynthesis of saponin adjuvants from the soapbark tree.</title>
        <authorList>
            <person name="Reed J."/>
            <person name="Orme A."/>
            <person name="El-Demerdash A."/>
            <person name="Owen C."/>
            <person name="Martin L.B.B."/>
            <person name="Misra R.C."/>
            <person name="Kikuchi S."/>
            <person name="Rejzek M."/>
            <person name="Martin A.C."/>
            <person name="Harkess A."/>
            <person name="Leebens-Mack J."/>
            <person name="Louveau T."/>
            <person name="Stephenson M.J."/>
            <person name="Osbourn A."/>
        </authorList>
    </citation>
    <scope>NUCLEOTIDE SEQUENCE</scope>
    <source>
        <strain evidence="1">S10</strain>
    </source>
</reference>
<comment type="caution">
    <text evidence="1">The sequence shown here is derived from an EMBL/GenBank/DDBJ whole genome shotgun (WGS) entry which is preliminary data.</text>
</comment>
<dbReference type="Proteomes" id="UP001163823">
    <property type="component" value="Chromosome 14"/>
</dbReference>
<organism evidence="1 2">
    <name type="scientific">Quillaja saponaria</name>
    <name type="common">Soap bark tree</name>
    <dbReference type="NCBI Taxonomy" id="32244"/>
    <lineage>
        <taxon>Eukaryota</taxon>
        <taxon>Viridiplantae</taxon>
        <taxon>Streptophyta</taxon>
        <taxon>Embryophyta</taxon>
        <taxon>Tracheophyta</taxon>
        <taxon>Spermatophyta</taxon>
        <taxon>Magnoliopsida</taxon>
        <taxon>eudicotyledons</taxon>
        <taxon>Gunneridae</taxon>
        <taxon>Pentapetalae</taxon>
        <taxon>rosids</taxon>
        <taxon>fabids</taxon>
        <taxon>Fabales</taxon>
        <taxon>Quillajaceae</taxon>
        <taxon>Quillaja</taxon>
    </lineage>
</organism>
<dbReference type="InterPro" id="IPR019341">
    <property type="entry name" value="Alpha/Gamma-adaptin-bd_p34"/>
</dbReference>
<evidence type="ECO:0000313" key="1">
    <source>
        <dbReference type="EMBL" id="KAJ7944030.1"/>
    </source>
</evidence>
<dbReference type="EMBL" id="JARAOO010000014">
    <property type="protein sequence ID" value="KAJ7944030.1"/>
    <property type="molecule type" value="Genomic_DNA"/>
</dbReference>